<organism evidence="2 3">
    <name type="scientific">Stachybotrys elegans</name>
    <dbReference type="NCBI Taxonomy" id="80388"/>
    <lineage>
        <taxon>Eukaryota</taxon>
        <taxon>Fungi</taxon>
        <taxon>Dikarya</taxon>
        <taxon>Ascomycota</taxon>
        <taxon>Pezizomycotina</taxon>
        <taxon>Sordariomycetes</taxon>
        <taxon>Hypocreomycetidae</taxon>
        <taxon>Hypocreales</taxon>
        <taxon>Stachybotryaceae</taxon>
        <taxon>Stachybotrys</taxon>
    </lineage>
</organism>
<dbReference type="OrthoDB" id="9983560at2759"/>
<evidence type="ECO:0000313" key="2">
    <source>
        <dbReference type="EMBL" id="KAH7304413.1"/>
    </source>
</evidence>
<dbReference type="GO" id="GO:0016491">
    <property type="term" value="F:oxidoreductase activity"/>
    <property type="evidence" value="ECO:0007669"/>
    <property type="project" value="InterPro"/>
</dbReference>
<dbReference type="AlphaFoldDB" id="A0A8K0SCL1"/>
<proteinExistence type="predicted"/>
<dbReference type="InterPro" id="IPR016169">
    <property type="entry name" value="FAD-bd_PCMH_sub2"/>
</dbReference>
<protein>
    <recommendedName>
        <fullName evidence="1">Berberine/berberine-like domain-containing protein</fullName>
    </recommendedName>
</protein>
<comment type="caution">
    <text evidence="2">The sequence shown here is derived from an EMBL/GenBank/DDBJ whole genome shotgun (WGS) entry which is preliminary data.</text>
</comment>
<gene>
    <name evidence="2" type="ORF">B0I35DRAFT_363333</name>
</gene>
<evidence type="ECO:0000313" key="3">
    <source>
        <dbReference type="Proteomes" id="UP000813444"/>
    </source>
</evidence>
<name>A0A8K0SCL1_9HYPO</name>
<dbReference type="EMBL" id="JAGPNK010000023">
    <property type="protein sequence ID" value="KAH7304413.1"/>
    <property type="molecule type" value="Genomic_DNA"/>
</dbReference>
<dbReference type="InterPro" id="IPR012951">
    <property type="entry name" value="BBE"/>
</dbReference>
<feature type="non-terminal residue" evidence="2">
    <location>
        <position position="1"/>
    </location>
</feature>
<reference evidence="2" key="1">
    <citation type="journal article" date="2021" name="Nat. Commun.">
        <title>Genetic determinants of endophytism in the Arabidopsis root mycobiome.</title>
        <authorList>
            <person name="Mesny F."/>
            <person name="Miyauchi S."/>
            <person name="Thiergart T."/>
            <person name="Pickel B."/>
            <person name="Atanasova L."/>
            <person name="Karlsson M."/>
            <person name="Huettel B."/>
            <person name="Barry K.W."/>
            <person name="Haridas S."/>
            <person name="Chen C."/>
            <person name="Bauer D."/>
            <person name="Andreopoulos W."/>
            <person name="Pangilinan J."/>
            <person name="LaButti K."/>
            <person name="Riley R."/>
            <person name="Lipzen A."/>
            <person name="Clum A."/>
            <person name="Drula E."/>
            <person name="Henrissat B."/>
            <person name="Kohler A."/>
            <person name="Grigoriev I.V."/>
            <person name="Martin F.M."/>
            <person name="Hacquard S."/>
        </authorList>
    </citation>
    <scope>NUCLEOTIDE SEQUENCE</scope>
    <source>
        <strain evidence="2">MPI-CAGE-CH-0235</strain>
    </source>
</reference>
<sequence>APGGGAYLNEANFEEQNWKAKFYGENFDRLRSIKDRYDSSGVFYSRTAVGSESWEEGADGRFCRK</sequence>
<evidence type="ECO:0000259" key="1">
    <source>
        <dbReference type="Pfam" id="PF08031"/>
    </source>
</evidence>
<dbReference type="GO" id="GO:0050660">
    <property type="term" value="F:flavin adenine dinucleotide binding"/>
    <property type="evidence" value="ECO:0007669"/>
    <property type="project" value="InterPro"/>
</dbReference>
<accession>A0A8K0SCL1</accession>
<dbReference type="Gene3D" id="3.30.465.10">
    <property type="match status" value="1"/>
</dbReference>
<dbReference type="Pfam" id="PF08031">
    <property type="entry name" value="BBE"/>
    <property type="match status" value="1"/>
</dbReference>
<feature type="domain" description="Berberine/berberine-like" evidence="1">
    <location>
        <begin position="6"/>
        <end position="49"/>
    </location>
</feature>
<keyword evidence="3" id="KW-1185">Reference proteome</keyword>
<dbReference type="Proteomes" id="UP000813444">
    <property type="component" value="Unassembled WGS sequence"/>
</dbReference>